<protein>
    <submittedName>
        <fullName evidence="4">Uncharacterized protein</fullName>
    </submittedName>
</protein>
<proteinExistence type="predicted"/>
<dbReference type="PANTHER" id="PTHR44858">
    <property type="entry name" value="TETRATRICOPEPTIDE REPEAT PROTEIN 6"/>
    <property type="match status" value="1"/>
</dbReference>
<evidence type="ECO:0000256" key="2">
    <source>
        <dbReference type="ARBA" id="ARBA00022803"/>
    </source>
</evidence>
<dbReference type="InterPro" id="IPR019734">
    <property type="entry name" value="TPR_rpt"/>
</dbReference>
<reference evidence="4 5" key="1">
    <citation type="submission" date="2018-02" db="EMBL/GenBank/DDBJ databases">
        <authorList>
            <person name="Cohen D.B."/>
            <person name="Kent A.D."/>
        </authorList>
    </citation>
    <scope>NUCLEOTIDE SEQUENCE [LARGE SCALE GENOMIC DNA]</scope>
    <source>
        <strain evidence="4 5">CCAP 1448/3</strain>
    </source>
</reference>
<feature type="repeat" description="TPR" evidence="3">
    <location>
        <begin position="108"/>
        <end position="141"/>
    </location>
</feature>
<name>A0A2T1C369_9CYAN</name>
<dbReference type="Pfam" id="PF13424">
    <property type="entry name" value="TPR_12"/>
    <property type="match status" value="1"/>
</dbReference>
<dbReference type="PANTHER" id="PTHR44858:SF1">
    <property type="entry name" value="UDP-N-ACETYLGLUCOSAMINE--PEPTIDE N-ACETYLGLUCOSAMINYLTRANSFERASE SPINDLY-RELATED"/>
    <property type="match status" value="1"/>
</dbReference>
<comment type="caution">
    <text evidence="4">The sequence shown here is derived from an EMBL/GenBank/DDBJ whole genome shotgun (WGS) entry which is preliminary data.</text>
</comment>
<evidence type="ECO:0000256" key="1">
    <source>
        <dbReference type="ARBA" id="ARBA00022737"/>
    </source>
</evidence>
<dbReference type="PROSITE" id="PS50005">
    <property type="entry name" value="TPR"/>
    <property type="match status" value="1"/>
</dbReference>
<dbReference type="InterPro" id="IPR050498">
    <property type="entry name" value="Ycf3"/>
</dbReference>
<accession>A0A2T1C369</accession>
<dbReference type="SUPFAM" id="SSF48452">
    <property type="entry name" value="TPR-like"/>
    <property type="match status" value="1"/>
</dbReference>
<dbReference type="GO" id="GO:0046813">
    <property type="term" value="P:receptor-mediated virion attachment to host cell"/>
    <property type="evidence" value="ECO:0007669"/>
    <property type="project" value="TreeGrafter"/>
</dbReference>
<keyword evidence="5" id="KW-1185">Reference proteome</keyword>
<keyword evidence="1" id="KW-0677">Repeat</keyword>
<dbReference type="EMBL" id="PVWJ01000054">
    <property type="protein sequence ID" value="PSB02628.1"/>
    <property type="molecule type" value="Genomic_DNA"/>
</dbReference>
<dbReference type="AlphaFoldDB" id="A0A2T1C369"/>
<gene>
    <name evidence="4" type="ORF">C7B64_12325</name>
</gene>
<dbReference type="InterPro" id="IPR011990">
    <property type="entry name" value="TPR-like_helical_dom_sf"/>
</dbReference>
<dbReference type="SMART" id="SM00028">
    <property type="entry name" value="TPR"/>
    <property type="match status" value="2"/>
</dbReference>
<dbReference type="OrthoDB" id="9815010at2"/>
<evidence type="ECO:0000256" key="3">
    <source>
        <dbReference type="PROSITE-ProRule" id="PRU00339"/>
    </source>
</evidence>
<keyword evidence="2 3" id="KW-0802">TPR repeat</keyword>
<sequence length="156" mass="17690">MNESSVEQLVQALKNPDPQIRDRATIQLWQIWFSEKGKIGLEGIQRSQQMVEAGSLQQAEELLTQLIAAFPDFAEAWNRRAVVYYITHQYKKALADCETVLRLNQVHFGALHGLGLCYAALGDHVEAIHAFWRALAIQPYAIENQRLILECTAKLS</sequence>
<dbReference type="Gene3D" id="1.25.40.10">
    <property type="entry name" value="Tetratricopeptide repeat domain"/>
    <property type="match status" value="1"/>
</dbReference>
<evidence type="ECO:0000313" key="4">
    <source>
        <dbReference type="EMBL" id="PSB02628.1"/>
    </source>
</evidence>
<reference evidence="4 5" key="2">
    <citation type="submission" date="2018-03" db="EMBL/GenBank/DDBJ databases">
        <title>The ancient ancestry and fast evolution of plastids.</title>
        <authorList>
            <person name="Moore K.R."/>
            <person name="Magnabosco C."/>
            <person name="Momper L."/>
            <person name="Gold D.A."/>
            <person name="Bosak T."/>
            <person name="Fournier G.P."/>
        </authorList>
    </citation>
    <scope>NUCLEOTIDE SEQUENCE [LARGE SCALE GENOMIC DNA]</scope>
    <source>
        <strain evidence="4 5">CCAP 1448/3</strain>
    </source>
</reference>
<evidence type="ECO:0000313" key="5">
    <source>
        <dbReference type="Proteomes" id="UP000238762"/>
    </source>
</evidence>
<organism evidence="4 5">
    <name type="scientific">Merismopedia glauca CCAP 1448/3</name>
    <dbReference type="NCBI Taxonomy" id="1296344"/>
    <lineage>
        <taxon>Bacteria</taxon>
        <taxon>Bacillati</taxon>
        <taxon>Cyanobacteriota</taxon>
        <taxon>Cyanophyceae</taxon>
        <taxon>Synechococcales</taxon>
        <taxon>Merismopediaceae</taxon>
        <taxon>Merismopedia</taxon>
    </lineage>
</organism>
<dbReference type="Proteomes" id="UP000238762">
    <property type="component" value="Unassembled WGS sequence"/>
</dbReference>
<dbReference type="RefSeq" id="WP_106288953.1">
    <property type="nucleotide sequence ID" value="NZ_CAWNTC010000047.1"/>
</dbReference>
<dbReference type="GO" id="GO:0009279">
    <property type="term" value="C:cell outer membrane"/>
    <property type="evidence" value="ECO:0007669"/>
    <property type="project" value="TreeGrafter"/>
</dbReference>